<comment type="catalytic activity">
    <reaction evidence="7">
        <text>alpha-D-mannose 1-phosphate + GTP + H(+) = GDP-alpha-D-mannose + diphosphate</text>
        <dbReference type="Rhea" id="RHEA:15229"/>
        <dbReference type="ChEBI" id="CHEBI:15378"/>
        <dbReference type="ChEBI" id="CHEBI:33019"/>
        <dbReference type="ChEBI" id="CHEBI:37565"/>
        <dbReference type="ChEBI" id="CHEBI:57527"/>
        <dbReference type="ChEBI" id="CHEBI:58409"/>
        <dbReference type="EC" id="2.7.7.13"/>
    </reaction>
</comment>
<gene>
    <name evidence="11" type="ORF">HNR65_002641</name>
</gene>
<feature type="domain" description="Nucleotidyl transferase" evidence="9">
    <location>
        <begin position="3"/>
        <end position="291"/>
    </location>
</feature>
<feature type="domain" description="MannoseP isomerase/GMP-like beta-helix" evidence="10">
    <location>
        <begin position="306"/>
        <end position="352"/>
    </location>
</feature>
<dbReference type="EC" id="2.7.7.13" evidence="2"/>
<proteinExistence type="inferred from homology"/>
<dbReference type="NCBIfam" id="TIGR01479">
    <property type="entry name" value="GMP_PMI"/>
    <property type="match status" value="1"/>
</dbReference>
<evidence type="ECO:0000256" key="2">
    <source>
        <dbReference type="ARBA" id="ARBA00012387"/>
    </source>
</evidence>
<keyword evidence="12" id="KW-1185">Reference proteome</keyword>
<keyword evidence="11" id="KW-0413">Isomerase</keyword>
<keyword evidence="5" id="KW-0547">Nucleotide-binding</keyword>
<dbReference type="SUPFAM" id="SSF51182">
    <property type="entry name" value="RmlC-like cupins"/>
    <property type="match status" value="1"/>
</dbReference>
<dbReference type="InterPro" id="IPR011051">
    <property type="entry name" value="RmlC_Cupin_sf"/>
</dbReference>
<evidence type="ECO:0000313" key="12">
    <source>
        <dbReference type="Proteomes" id="UP000525298"/>
    </source>
</evidence>
<evidence type="ECO:0000256" key="5">
    <source>
        <dbReference type="ARBA" id="ARBA00022741"/>
    </source>
</evidence>
<dbReference type="GO" id="GO:0005525">
    <property type="term" value="F:GTP binding"/>
    <property type="evidence" value="ECO:0007669"/>
    <property type="project" value="UniProtKB-KW"/>
</dbReference>
<keyword evidence="6" id="KW-0342">GTP-binding</keyword>
<evidence type="ECO:0000256" key="6">
    <source>
        <dbReference type="ARBA" id="ARBA00023134"/>
    </source>
</evidence>
<dbReference type="InterPro" id="IPR029044">
    <property type="entry name" value="Nucleotide-diphossugar_trans"/>
</dbReference>
<organism evidence="11 12">
    <name type="scientific">Desulfosalsimonas propionicica</name>
    <dbReference type="NCBI Taxonomy" id="332175"/>
    <lineage>
        <taxon>Bacteria</taxon>
        <taxon>Pseudomonadati</taxon>
        <taxon>Thermodesulfobacteriota</taxon>
        <taxon>Desulfobacteria</taxon>
        <taxon>Desulfobacterales</taxon>
        <taxon>Desulfosalsimonadaceae</taxon>
        <taxon>Desulfosalsimonas</taxon>
    </lineage>
</organism>
<dbReference type="Proteomes" id="UP000525298">
    <property type="component" value="Unassembled WGS sequence"/>
</dbReference>
<reference evidence="11 12" key="1">
    <citation type="submission" date="2020-07" db="EMBL/GenBank/DDBJ databases">
        <title>Genomic Encyclopedia of Type Strains, Phase IV (KMG-IV): sequencing the most valuable type-strain genomes for metagenomic binning, comparative biology and taxonomic classification.</title>
        <authorList>
            <person name="Goeker M."/>
        </authorList>
    </citation>
    <scope>NUCLEOTIDE SEQUENCE [LARGE SCALE GENOMIC DNA]</scope>
    <source>
        <strain evidence="11 12">DSM 17721</strain>
    </source>
</reference>
<dbReference type="Pfam" id="PF00483">
    <property type="entry name" value="NTP_transferase"/>
    <property type="match status" value="1"/>
</dbReference>
<dbReference type="FunFam" id="3.90.550.10:FF:000046">
    <property type="entry name" value="Mannose-1-phosphate guanylyltransferase (GDP)"/>
    <property type="match status" value="1"/>
</dbReference>
<evidence type="ECO:0000256" key="3">
    <source>
        <dbReference type="ARBA" id="ARBA00022679"/>
    </source>
</evidence>
<dbReference type="InterPro" id="IPR006375">
    <property type="entry name" value="Man1P_GuaTrfase/Man6P_Isoase"/>
</dbReference>
<dbReference type="GO" id="GO:0000271">
    <property type="term" value="P:polysaccharide biosynthetic process"/>
    <property type="evidence" value="ECO:0007669"/>
    <property type="project" value="InterPro"/>
</dbReference>
<evidence type="ECO:0000256" key="8">
    <source>
        <dbReference type="RuleBase" id="RU004190"/>
    </source>
</evidence>
<dbReference type="Pfam" id="PF22640">
    <property type="entry name" value="ManC_GMP_beta-helix"/>
    <property type="match status" value="1"/>
</dbReference>
<evidence type="ECO:0000313" key="11">
    <source>
        <dbReference type="EMBL" id="MBA2882299.1"/>
    </source>
</evidence>
<dbReference type="GO" id="GO:0004475">
    <property type="term" value="F:mannose-1-phosphate guanylyltransferase (GTP) activity"/>
    <property type="evidence" value="ECO:0007669"/>
    <property type="project" value="UniProtKB-EC"/>
</dbReference>
<dbReference type="AlphaFoldDB" id="A0A7W0CAQ6"/>
<dbReference type="GO" id="GO:0016853">
    <property type="term" value="F:isomerase activity"/>
    <property type="evidence" value="ECO:0007669"/>
    <property type="project" value="UniProtKB-KW"/>
</dbReference>
<dbReference type="InterPro" id="IPR049577">
    <property type="entry name" value="GMPP_N"/>
</dbReference>
<dbReference type="RefSeq" id="WP_181551937.1">
    <property type="nucleotide sequence ID" value="NZ_JACDUS010000008.1"/>
</dbReference>
<evidence type="ECO:0000256" key="7">
    <source>
        <dbReference type="ARBA" id="ARBA00047343"/>
    </source>
</evidence>
<protein>
    <recommendedName>
        <fullName evidence="2">mannose-1-phosphate guanylyltransferase</fullName>
        <ecNumber evidence="2">2.7.7.13</ecNumber>
    </recommendedName>
</protein>
<evidence type="ECO:0000256" key="1">
    <source>
        <dbReference type="ARBA" id="ARBA00006115"/>
    </source>
</evidence>
<dbReference type="CDD" id="cd02509">
    <property type="entry name" value="GDP-M1P_Guanylyltransferase"/>
    <property type="match status" value="1"/>
</dbReference>
<name>A0A7W0CAQ6_9BACT</name>
<accession>A0A7W0CAQ6</accession>
<evidence type="ECO:0000259" key="9">
    <source>
        <dbReference type="Pfam" id="PF00483"/>
    </source>
</evidence>
<sequence length="467" mass="50683">MIPVILAGGSGTRLWPMSRELYPKQLLAMTGACTMLQQTLMRLDGIADLEPPVVLCNETYRYGIARQLRQIGVHGFELILEPVGRNTAPAIAVAALKAMSRSEDEQILVLPADHLIRDAVAFHKAVGTAAAFARQGYLTTFGVVPQSPETGYGYIRKGPAVDTGGAGAGKPEAFAISRFVEKPDLETAQQYLDSGQYCWNSGMFLFQAADIWEEVKHFAPDMADACSLAIKHGRVENDALFLDPGAFGRCRSDSIDYSVMEKTAKGVMVPLDAGWSDLGSWAAMWECGTRDENGNVCTGDVWVEKTKNSLVFSQSRLVAAAGIRDLVIVETADAVLVADRTRSQEVKSVVSGLKARNRRQAFLHPTRFLSWGVVIEIHTDAQCAVRRIEIDPEKSFEIISPADAACCWSVISGSGWMIRDQGREKMDQGFCGHIGPKQRLGVEACGQAPLVILETSVPAAGPDHLLG</sequence>
<dbReference type="SUPFAM" id="SSF53448">
    <property type="entry name" value="Nucleotide-diphospho-sugar transferases"/>
    <property type="match status" value="1"/>
</dbReference>
<dbReference type="InterPro" id="IPR054566">
    <property type="entry name" value="ManC/GMP-like_b-helix"/>
</dbReference>
<keyword evidence="4 11" id="KW-0548">Nucleotidyltransferase</keyword>
<dbReference type="InterPro" id="IPR005835">
    <property type="entry name" value="NTP_transferase_dom"/>
</dbReference>
<dbReference type="PANTHER" id="PTHR46390:SF1">
    <property type="entry name" value="MANNOSE-1-PHOSPHATE GUANYLYLTRANSFERASE"/>
    <property type="match status" value="1"/>
</dbReference>
<evidence type="ECO:0000259" key="10">
    <source>
        <dbReference type="Pfam" id="PF22640"/>
    </source>
</evidence>
<dbReference type="PANTHER" id="PTHR46390">
    <property type="entry name" value="MANNOSE-1-PHOSPHATE GUANYLYLTRANSFERASE"/>
    <property type="match status" value="1"/>
</dbReference>
<dbReference type="GO" id="GO:0009298">
    <property type="term" value="P:GDP-mannose biosynthetic process"/>
    <property type="evidence" value="ECO:0007669"/>
    <property type="project" value="TreeGrafter"/>
</dbReference>
<dbReference type="Gene3D" id="3.90.550.10">
    <property type="entry name" value="Spore Coat Polysaccharide Biosynthesis Protein SpsA, Chain A"/>
    <property type="match status" value="1"/>
</dbReference>
<evidence type="ECO:0000256" key="4">
    <source>
        <dbReference type="ARBA" id="ARBA00022695"/>
    </source>
</evidence>
<dbReference type="InterPro" id="IPR051161">
    <property type="entry name" value="Mannose-6P_isomerase_type2"/>
</dbReference>
<comment type="similarity">
    <text evidence="1 8">Belongs to the mannose-6-phosphate isomerase type 2 family.</text>
</comment>
<keyword evidence="3 11" id="KW-0808">Transferase</keyword>
<dbReference type="EMBL" id="JACDUS010000008">
    <property type="protein sequence ID" value="MBA2882299.1"/>
    <property type="molecule type" value="Genomic_DNA"/>
</dbReference>
<comment type="caution">
    <text evidence="11">The sequence shown here is derived from an EMBL/GenBank/DDBJ whole genome shotgun (WGS) entry which is preliminary data.</text>
</comment>